<gene>
    <name evidence="3" type="ORF">PMAYCL1PPCAC_06092</name>
</gene>
<dbReference type="SMART" id="SM01017">
    <property type="entry name" value="Arrestin_C"/>
    <property type="match status" value="1"/>
</dbReference>
<dbReference type="GO" id="GO:0015031">
    <property type="term" value="P:protein transport"/>
    <property type="evidence" value="ECO:0007669"/>
    <property type="project" value="TreeGrafter"/>
</dbReference>
<feature type="compositionally biased region" description="Basic and acidic residues" evidence="1">
    <location>
        <begin position="367"/>
        <end position="386"/>
    </location>
</feature>
<dbReference type="InterPro" id="IPR050357">
    <property type="entry name" value="Arrestin_domain-protein"/>
</dbReference>
<dbReference type="InterPro" id="IPR011022">
    <property type="entry name" value="Arrestin_C-like"/>
</dbReference>
<dbReference type="AlphaFoldDB" id="A0AAN5CAK8"/>
<dbReference type="PANTHER" id="PTHR11188:SF81">
    <property type="entry name" value="ARRESTIN C-TERMINAL-LIKE DOMAIN-CONTAINING PROTEIN"/>
    <property type="match status" value="1"/>
</dbReference>
<sequence length="441" mass="48390">SQMGQHPRVKGAAKDAKKPEGGGMKKRKAVRILLCQQEPVRTGERFHLDVQVRVPMECRLLEVDAIVEGRCRAAFDGHDNLQTLVQQPLDLRPLSNYVSKEGKEKGKDKHPKDDQSLVIPAGIHRVVCPVVLPQELPGTFKAKYGAIAYRAIVKVRIAPFPKGDEILLEGDKTIDVLGSVALDSFPRHDAPVLVDQHFVKSFLCFSRMDVKVNAEIERSAYRTGEHVLVSGTIENGQPSTVLKNVNIELRQLTHYTNGTTKKSDDRLIASLSCGSCDINSALKLHHSLQIPANVFPSLVNPNSAVQVFYEMHITGNGEKIRVEVPLFVGNRTAASPAASSGGRKSRPVSGVFTRSGCSSYCSSYGEDTTHSSGSDDRDGRSEDFVRVHAPPPPPFMPAYGLRQFPMPPFFSGAPPRYGAHPHPPPPPAYKPFLKIEEITDD</sequence>
<feature type="non-terminal residue" evidence="3">
    <location>
        <position position="1"/>
    </location>
</feature>
<feature type="region of interest" description="Disordered" evidence="1">
    <location>
        <begin position="410"/>
        <end position="441"/>
    </location>
</feature>
<proteinExistence type="predicted"/>
<dbReference type="Pfam" id="PF02752">
    <property type="entry name" value="Arrestin_C"/>
    <property type="match status" value="1"/>
</dbReference>
<dbReference type="Gene3D" id="2.60.40.640">
    <property type="match status" value="1"/>
</dbReference>
<reference evidence="4" key="1">
    <citation type="submission" date="2022-10" db="EMBL/GenBank/DDBJ databases">
        <title>Genome assembly of Pristionchus species.</title>
        <authorList>
            <person name="Yoshida K."/>
            <person name="Sommer R.J."/>
        </authorList>
    </citation>
    <scope>NUCLEOTIDE SEQUENCE [LARGE SCALE GENOMIC DNA]</scope>
    <source>
        <strain evidence="4">RS5460</strain>
    </source>
</reference>
<dbReference type="PANTHER" id="PTHR11188">
    <property type="entry name" value="ARRESTIN DOMAIN CONTAINING PROTEIN"/>
    <property type="match status" value="1"/>
</dbReference>
<name>A0AAN5CAK8_9BILA</name>
<comment type="caution">
    <text evidence="3">The sequence shown here is derived from an EMBL/GenBank/DDBJ whole genome shotgun (WGS) entry which is preliminary data.</text>
</comment>
<evidence type="ECO:0000259" key="2">
    <source>
        <dbReference type="SMART" id="SM01017"/>
    </source>
</evidence>
<evidence type="ECO:0000313" key="4">
    <source>
        <dbReference type="Proteomes" id="UP001328107"/>
    </source>
</evidence>
<evidence type="ECO:0000256" key="1">
    <source>
        <dbReference type="SAM" id="MobiDB-lite"/>
    </source>
</evidence>
<dbReference type="InterPro" id="IPR014756">
    <property type="entry name" value="Ig_E-set"/>
</dbReference>
<dbReference type="EMBL" id="BTRK01000002">
    <property type="protein sequence ID" value="GMR35897.1"/>
    <property type="molecule type" value="Genomic_DNA"/>
</dbReference>
<organism evidence="3 4">
    <name type="scientific">Pristionchus mayeri</name>
    <dbReference type="NCBI Taxonomy" id="1317129"/>
    <lineage>
        <taxon>Eukaryota</taxon>
        <taxon>Metazoa</taxon>
        <taxon>Ecdysozoa</taxon>
        <taxon>Nematoda</taxon>
        <taxon>Chromadorea</taxon>
        <taxon>Rhabditida</taxon>
        <taxon>Rhabditina</taxon>
        <taxon>Diplogasteromorpha</taxon>
        <taxon>Diplogasteroidea</taxon>
        <taxon>Neodiplogasteridae</taxon>
        <taxon>Pristionchus</taxon>
    </lineage>
</organism>
<protein>
    <recommendedName>
        <fullName evidence="2">Arrestin C-terminal-like domain-containing protein</fullName>
    </recommendedName>
</protein>
<dbReference type="GO" id="GO:0005737">
    <property type="term" value="C:cytoplasm"/>
    <property type="evidence" value="ECO:0007669"/>
    <property type="project" value="TreeGrafter"/>
</dbReference>
<feature type="domain" description="Arrestin C-terminal-like" evidence="2">
    <location>
        <begin position="206"/>
        <end position="333"/>
    </location>
</feature>
<feature type="region of interest" description="Disordered" evidence="1">
    <location>
        <begin position="1"/>
        <end position="25"/>
    </location>
</feature>
<dbReference type="InterPro" id="IPR014752">
    <property type="entry name" value="Arrestin-like_C"/>
</dbReference>
<dbReference type="SUPFAM" id="SSF81296">
    <property type="entry name" value="E set domains"/>
    <property type="match status" value="1"/>
</dbReference>
<feature type="region of interest" description="Disordered" evidence="1">
    <location>
        <begin position="363"/>
        <end position="389"/>
    </location>
</feature>
<dbReference type="Proteomes" id="UP001328107">
    <property type="component" value="Unassembled WGS sequence"/>
</dbReference>
<evidence type="ECO:0000313" key="3">
    <source>
        <dbReference type="EMBL" id="GMR35897.1"/>
    </source>
</evidence>
<keyword evidence="4" id="KW-1185">Reference proteome</keyword>
<accession>A0AAN5CAK8</accession>